<dbReference type="Proteomes" id="UP000010793">
    <property type="component" value="Chromosome"/>
</dbReference>
<dbReference type="GO" id="GO:0004713">
    <property type="term" value="F:protein tyrosine kinase activity"/>
    <property type="evidence" value="ECO:0007669"/>
    <property type="project" value="TreeGrafter"/>
</dbReference>
<dbReference type="InterPro" id="IPR023214">
    <property type="entry name" value="HAD_sf"/>
</dbReference>
<dbReference type="KEGG" id="bpip:BPP43_04095"/>
<name>A0A3B6VUK1_BRAPL</name>
<dbReference type="InterPro" id="IPR041492">
    <property type="entry name" value="HAD_2"/>
</dbReference>
<gene>
    <name evidence="1" type="ORF">BPP43_04095</name>
</gene>
<dbReference type="RefSeq" id="WP_015274232.1">
    <property type="nucleotide sequence ID" value="NC_019908.1"/>
</dbReference>
<dbReference type="GO" id="GO:0005829">
    <property type="term" value="C:cytosol"/>
    <property type="evidence" value="ECO:0007669"/>
    <property type="project" value="TreeGrafter"/>
</dbReference>
<dbReference type="InterPro" id="IPR050155">
    <property type="entry name" value="HAD-like_hydrolase_sf"/>
</dbReference>
<sequence length="224" mass="25722">MKSKYKNILFDLDGTITDSANGITNAVKYGIKKMSDIYPELNIVLPEDDILRKFIGPPLDISFKKYIYDNQDKAMEFIKYYREDYNGNDGLFNCTLYDGIYDLIKTLYNNDFNTYLATAKPLESAVRIIKHFDLDKYFTNMYGAILGGAIKNKLDVLKEASLKENFNKNETIMIGDRIDDIEASKNMGFDSIAVKYGFGNDEEFRNATYTVNNTKEILEIIISK</sequence>
<dbReference type="SFLD" id="SFLDG01129">
    <property type="entry name" value="C1.5:_HAD__Beta-PGM__Phosphata"/>
    <property type="match status" value="1"/>
</dbReference>
<dbReference type="InterPro" id="IPR023198">
    <property type="entry name" value="PGP-like_dom2"/>
</dbReference>
<organism evidence="1 2">
    <name type="scientific">Brachyspira pilosicoli P43/6/78</name>
    <dbReference type="NCBI Taxonomy" id="1042417"/>
    <lineage>
        <taxon>Bacteria</taxon>
        <taxon>Pseudomonadati</taxon>
        <taxon>Spirochaetota</taxon>
        <taxon>Spirochaetia</taxon>
        <taxon>Brachyspirales</taxon>
        <taxon>Brachyspiraceae</taxon>
        <taxon>Brachyspira</taxon>
    </lineage>
</organism>
<dbReference type="PANTHER" id="PTHR43434">
    <property type="entry name" value="PHOSPHOGLYCOLATE PHOSPHATASE"/>
    <property type="match status" value="1"/>
</dbReference>
<dbReference type="AlphaFoldDB" id="A0A3B6VUK1"/>
<evidence type="ECO:0000313" key="2">
    <source>
        <dbReference type="Proteomes" id="UP000010793"/>
    </source>
</evidence>
<keyword evidence="2" id="KW-1185">Reference proteome</keyword>
<dbReference type="Gene3D" id="1.10.150.240">
    <property type="entry name" value="Putative phosphatase, domain 2"/>
    <property type="match status" value="1"/>
</dbReference>
<reference evidence="1 2" key="1">
    <citation type="journal article" date="2013" name="Genome Announc.">
        <title>Complete Genome Sequence of the Porcine Strain Brachyspira pilosicoli P43/6/78(T.).</title>
        <authorList>
            <person name="Lin C."/>
            <person name="den Bakker H.C."/>
            <person name="Suzuki H."/>
            <person name="Lefebure T."/>
            <person name="Ponnala L."/>
            <person name="Sun Q."/>
            <person name="Stanhope M.J."/>
            <person name="Wiedmann M."/>
            <person name="Duhamel G.E."/>
        </authorList>
    </citation>
    <scope>NUCLEOTIDE SEQUENCE [LARGE SCALE GENOMIC DNA]</scope>
    <source>
        <strain evidence="1 2">P43/6/78</strain>
    </source>
</reference>
<accession>A0A3B6VUK1</accession>
<dbReference type="Pfam" id="PF13419">
    <property type="entry name" value="HAD_2"/>
    <property type="match status" value="1"/>
</dbReference>
<dbReference type="PANTHER" id="PTHR43434:SF20">
    <property type="entry name" value="5'-NUCLEOTIDASE"/>
    <property type="match status" value="1"/>
</dbReference>
<dbReference type="SUPFAM" id="SSF56784">
    <property type="entry name" value="HAD-like"/>
    <property type="match status" value="1"/>
</dbReference>
<dbReference type="InterPro" id="IPR036412">
    <property type="entry name" value="HAD-like_sf"/>
</dbReference>
<dbReference type="SFLD" id="SFLDS00003">
    <property type="entry name" value="Haloacid_Dehalogenase"/>
    <property type="match status" value="1"/>
</dbReference>
<evidence type="ECO:0000313" key="1">
    <source>
        <dbReference type="EMBL" id="AGA66109.1"/>
    </source>
</evidence>
<protein>
    <submittedName>
        <fullName evidence="1">Phosphatase, HAD family protein</fullName>
    </submittedName>
</protein>
<dbReference type="Gene3D" id="3.40.50.1000">
    <property type="entry name" value="HAD superfamily/HAD-like"/>
    <property type="match status" value="1"/>
</dbReference>
<proteinExistence type="predicted"/>
<dbReference type="EMBL" id="CP002873">
    <property type="protein sequence ID" value="AGA66109.1"/>
    <property type="molecule type" value="Genomic_DNA"/>
</dbReference>